<name>A0A5B7ZSQ7_9GAMM</name>
<dbReference type="Gene3D" id="2.170.130.10">
    <property type="entry name" value="TonB-dependent receptor, plug domain"/>
    <property type="match status" value="1"/>
</dbReference>
<sequence>MKLRKSVLSAAIVLGLGAAQAHAQDAANGQSADTPKDLDKVVVTGIRGSVEKSLDVKRDAKAHVEVVSAEDIGKMPDKNVADSLQRLPGVTISSAGASEGGFDENDRVSMRGTNPSLTLTQINGHPVSSGDWFVLNQSDNAGRSVSYTLLPSSLVSQVVVHKTSQAKLAEGGVTGSVDIITRKPLDFAKTFTGNVSIGGVYSDLPGKTDSQFSALLNFRNEASTAGVMLQLFDENRSLRRDGVEVLGYDRISNAAGSPTKPVADAHPDLNGVWYPRMIGAALFEQKRERRGGLLEAQFKPSDDFTIDLSGFVSKLDASNYNRNYLLYNPRTIGAGVSPAPGYVVRNNTLVSAVIPGAAGTQYGLYDMIARPDEKASTTYLSLDAAWRVSDSFNLDFKLGTSTGHGETPTQNVAEWRVGGTGASWGLNGIDEAASFSLNENTSAPQPNLALDWIFGLQNLDIEDKDKWGQVDAEYFFDKGALSSLEFGVRFANHDRESSNVIAQGPGCINSSGAVVPFDWSQAYWCPAGTRSPADPANWPGSHSNYPGDFGSGFGGSFPRNVWYFSADDMAAYNALTTRDPVGRRYPVYEFGLKEKTSAAYAQFNLEGDRWNGNVGVRVVKTSQDVLQYLAGGTTGTPGAIQGSAFGIYTPQVVGNDYTDVLPSANFKFDITDDLVARLAVTKTLARPDYSALAGGLSLSPPNGPNDVGGGSSSNPNLKPIRSTNFDAALEWYYAPRALLSASVYYMDLSSYIGRGQSTQQFLTFDQAHPDGYLGNYLVTSPINTKGSVKGLELAVEQPIGDNFGISANYSYTNAKEDNGHPLLGASRNVFNLIGYFENDHLNARIAYNYRSHFYNGIDRLSAFNQDDTRNVSASIGWKFNDMVSISLDGMNLTNEKLKYYAENTDQPRGIYTNGRQYYFNVRFSF</sequence>
<evidence type="ECO:0000256" key="1">
    <source>
        <dbReference type="ARBA" id="ARBA00004571"/>
    </source>
</evidence>
<feature type="domain" description="TonB-dependent receptor-like beta-barrel" evidence="12">
    <location>
        <begin position="430"/>
        <end position="892"/>
    </location>
</feature>
<evidence type="ECO:0000256" key="7">
    <source>
        <dbReference type="ARBA" id="ARBA00023237"/>
    </source>
</evidence>
<dbReference type="Proteomes" id="UP000308149">
    <property type="component" value="Chromosome"/>
</dbReference>
<keyword evidence="3 8" id="KW-1134">Transmembrane beta strand</keyword>
<dbReference type="InterPro" id="IPR036942">
    <property type="entry name" value="Beta-barrel_TonB_sf"/>
</dbReference>
<comment type="similarity">
    <text evidence="8 9">Belongs to the TonB-dependent receptor family.</text>
</comment>
<dbReference type="Gene3D" id="2.40.170.20">
    <property type="entry name" value="TonB-dependent receptor, beta-barrel domain"/>
    <property type="match status" value="1"/>
</dbReference>
<feature type="region of interest" description="Disordered" evidence="10">
    <location>
        <begin position="696"/>
        <end position="716"/>
    </location>
</feature>
<evidence type="ECO:0000256" key="5">
    <source>
        <dbReference type="ARBA" id="ARBA00023077"/>
    </source>
</evidence>
<evidence type="ECO:0000256" key="3">
    <source>
        <dbReference type="ARBA" id="ARBA00022452"/>
    </source>
</evidence>
<evidence type="ECO:0000256" key="11">
    <source>
        <dbReference type="SAM" id="SignalP"/>
    </source>
</evidence>
<evidence type="ECO:0000256" key="2">
    <source>
        <dbReference type="ARBA" id="ARBA00022448"/>
    </source>
</evidence>
<dbReference type="EMBL" id="CP040871">
    <property type="protein sequence ID" value="QDA57563.1"/>
    <property type="molecule type" value="Genomic_DNA"/>
</dbReference>
<dbReference type="PANTHER" id="PTHR40980:SF3">
    <property type="entry name" value="TONB-DEPENDENT RECEPTOR-LIKE BETA-BARREL DOMAIN-CONTAINING PROTEIN"/>
    <property type="match status" value="1"/>
</dbReference>
<keyword evidence="11" id="KW-0732">Signal</keyword>
<evidence type="ECO:0000256" key="4">
    <source>
        <dbReference type="ARBA" id="ARBA00022692"/>
    </source>
</evidence>
<evidence type="ECO:0000256" key="6">
    <source>
        <dbReference type="ARBA" id="ARBA00023136"/>
    </source>
</evidence>
<feature type="signal peptide" evidence="11">
    <location>
        <begin position="1"/>
        <end position="23"/>
    </location>
</feature>
<evidence type="ECO:0000256" key="9">
    <source>
        <dbReference type="RuleBase" id="RU003357"/>
    </source>
</evidence>
<keyword evidence="15" id="KW-1185">Reference proteome</keyword>
<feature type="chain" id="PRO_5022916494" evidence="11">
    <location>
        <begin position="24"/>
        <end position="925"/>
    </location>
</feature>
<dbReference type="AlphaFoldDB" id="A0A5B7ZSQ7"/>
<proteinExistence type="inferred from homology"/>
<keyword evidence="4 8" id="KW-0812">Transmembrane</keyword>
<keyword evidence="6 8" id="KW-0472">Membrane</keyword>
<dbReference type="KEGG" id="thes:FHQ07_09740"/>
<dbReference type="PROSITE" id="PS52016">
    <property type="entry name" value="TONB_DEPENDENT_REC_3"/>
    <property type="match status" value="1"/>
</dbReference>
<reference evidence="14 15" key="1">
    <citation type="submission" date="2019-06" db="EMBL/GenBank/DDBJ databases">
        <title>Thermomonas aquatica sp. nov., isolated from an industrial wastewater treatment plant.</title>
        <authorList>
            <person name="Jeon J.H."/>
            <person name="Park D.-S."/>
        </authorList>
    </citation>
    <scope>NUCLEOTIDE SEQUENCE [LARGE SCALE GENOMIC DNA]</scope>
    <source>
        <strain evidence="14 15">SY21</strain>
    </source>
</reference>
<dbReference type="PANTHER" id="PTHR40980">
    <property type="entry name" value="PLUG DOMAIN-CONTAINING PROTEIN"/>
    <property type="match status" value="1"/>
</dbReference>
<organism evidence="14 15">
    <name type="scientific">Thermomonas aquatica</name>
    <dbReference type="NCBI Taxonomy" id="2202149"/>
    <lineage>
        <taxon>Bacteria</taxon>
        <taxon>Pseudomonadati</taxon>
        <taxon>Pseudomonadota</taxon>
        <taxon>Gammaproteobacteria</taxon>
        <taxon>Lysobacterales</taxon>
        <taxon>Lysobacteraceae</taxon>
        <taxon>Thermomonas</taxon>
    </lineage>
</organism>
<dbReference type="Pfam" id="PF07715">
    <property type="entry name" value="Plug"/>
    <property type="match status" value="1"/>
</dbReference>
<comment type="subcellular location">
    <subcellularLocation>
        <location evidence="1 8">Cell outer membrane</location>
        <topology evidence="1 8">Multi-pass membrane protein</topology>
    </subcellularLocation>
</comment>
<evidence type="ECO:0000256" key="8">
    <source>
        <dbReference type="PROSITE-ProRule" id="PRU01360"/>
    </source>
</evidence>
<gene>
    <name evidence="14" type="ORF">FHQ07_09740</name>
</gene>
<keyword evidence="5 9" id="KW-0798">TonB box</keyword>
<evidence type="ECO:0000259" key="13">
    <source>
        <dbReference type="Pfam" id="PF07715"/>
    </source>
</evidence>
<keyword evidence="14" id="KW-0675">Receptor</keyword>
<dbReference type="InterPro" id="IPR037066">
    <property type="entry name" value="Plug_dom_sf"/>
</dbReference>
<dbReference type="Pfam" id="PF00593">
    <property type="entry name" value="TonB_dep_Rec_b-barrel"/>
    <property type="match status" value="1"/>
</dbReference>
<evidence type="ECO:0000256" key="10">
    <source>
        <dbReference type="SAM" id="MobiDB-lite"/>
    </source>
</evidence>
<dbReference type="InterPro" id="IPR000531">
    <property type="entry name" value="Beta-barrel_TonB"/>
</dbReference>
<feature type="domain" description="TonB-dependent receptor plug" evidence="13">
    <location>
        <begin position="57"/>
        <end position="173"/>
    </location>
</feature>
<keyword evidence="7 8" id="KW-0998">Cell outer membrane</keyword>
<protein>
    <submittedName>
        <fullName evidence="14">TonB-dependent receptor</fullName>
    </submittedName>
</protein>
<dbReference type="SUPFAM" id="SSF56935">
    <property type="entry name" value="Porins"/>
    <property type="match status" value="1"/>
</dbReference>
<evidence type="ECO:0000313" key="14">
    <source>
        <dbReference type="EMBL" id="QDA57563.1"/>
    </source>
</evidence>
<dbReference type="InterPro" id="IPR012910">
    <property type="entry name" value="Plug_dom"/>
</dbReference>
<dbReference type="InterPro" id="IPR039426">
    <property type="entry name" value="TonB-dep_rcpt-like"/>
</dbReference>
<dbReference type="RefSeq" id="WP_139716614.1">
    <property type="nucleotide sequence ID" value="NZ_CP040871.1"/>
</dbReference>
<keyword evidence="2 8" id="KW-0813">Transport</keyword>
<dbReference type="CDD" id="cd01347">
    <property type="entry name" value="ligand_gated_channel"/>
    <property type="match status" value="1"/>
</dbReference>
<accession>A0A5B7ZSQ7</accession>
<dbReference type="GO" id="GO:0009279">
    <property type="term" value="C:cell outer membrane"/>
    <property type="evidence" value="ECO:0007669"/>
    <property type="project" value="UniProtKB-SubCell"/>
</dbReference>
<dbReference type="InterPro" id="IPR010104">
    <property type="entry name" value="TonB_rcpt_bac"/>
</dbReference>
<evidence type="ECO:0000259" key="12">
    <source>
        <dbReference type="Pfam" id="PF00593"/>
    </source>
</evidence>
<evidence type="ECO:0000313" key="15">
    <source>
        <dbReference type="Proteomes" id="UP000308149"/>
    </source>
</evidence>
<dbReference type="OrthoDB" id="8727862at2"/>
<dbReference type="NCBIfam" id="TIGR01782">
    <property type="entry name" value="TonB-Xanth-Caul"/>
    <property type="match status" value="1"/>
</dbReference>